<dbReference type="GO" id="GO:0005829">
    <property type="term" value="C:cytosol"/>
    <property type="evidence" value="ECO:0007669"/>
    <property type="project" value="TreeGrafter"/>
</dbReference>
<dbReference type="PANTHER" id="PTHR30283">
    <property type="entry name" value="PEROXIDE STRESS RESPONSE PROTEIN YAAA"/>
    <property type="match status" value="1"/>
</dbReference>
<organism evidence="2 3">
    <name type="scientific">Microbacterium azadirachtae</name>
    <dbReference type="NCBI Taxonomy" id="582680"/>
    <lineage>
        <taxon>Bacteria</taxon>
        <taxon>Bacillati</taxon>
        <taxon>Actinomycetota</taxon>
        <taxon>Actinomycetes</taxon>
        <taxon>Micrococcales</taxon>
        <taxon>Microbacteriaceae</taxon>
        <taxon>Microbacterium</taxon>
    </lineage>
</organism>
<protein>
    <recommendedName>
        <fullName evidence="4">Peroxide stress protein YaaA</fullName>
    </recommendedName>
</protein>
<dbReference type="PATRIC" id="fig|582680.7.peg.3109"/>
<evidence type="ECO:0000313" key="2">
    <source>
        <dbReference type="EMBL" id="KJL19401.1"/>
    </source>
</evidence>
<dbReference type="InterPro" id="IPR005583">
    <property type="entry name" value="YaaA"/>
</dbReference>
<dbReference type="Proteomes" id="UP000033448">
    <property type="component" value="Unassembled WGS sequence"/>
</dbReference>
<feature type="region of interest" description="Disordered" evidence="1">
    <location>
        <begin position="1"/>
        <end position="23"/>
    </location>
</feature>
<dbReference type="RefSeq" id="WP_045251717.1">
    <property type="nucleotide sequence ID" value="NZ_CP099706.1"/>
</dbReference>
<dbReference type="AlphaFoldDB" id="A0A0F0KJG2"/>
<proteinExistence type="predicted"/>
<sequence length="254" mass="27218">MMILLPPSETKRPGGKSGPADPSAWALPGLLPQRILVRDALGALAADAEATRRVLKLSDKQLSEAVHDNASLGDGPVMPAVDRYTGVLYDALDAASLDGYARRWLGAHVRIHSAPFGPVGALDPIPSYRLGAAASVPGLPALRRLWSEAVSDELANVSPRFVLDLRSEAYVGLGPVPEGVPSAYVRVVTAEGKALNHFNKYAKGELVRRLAQDRPNISSLRTLRNWASRAGVELRVTDETGILELVTDQAPVRK</sequence>
<reference evidence="2 3" key="1">
    <citation type="submission" date="2015-02" db="EMBL/GenBank/DDBJ databases">
        <title>Draft genome sequences of ten Microbacterium spp. with emphasis on heavy metal contaminated environments.</title>
        <authorList>
            <person name="Corretto E."/>
        </authorList>
    </citation>
    <scope>NUCLEOTIDE SEQUENCE [LARGE SCALE GENOMIC DNA]</scope>
    <source>
        <strain evidence="2 3">DSM 23848</strain>
    </source>
</reference>
<evidence type="ECO:0000313" key="3">
    <source>
        <dbReference type="Proteomes" id="UP000033448"/>
    </source>
</evidence>
<name>A0A0F0KJG2_9MICO</name>
<dbReference type="EMBL" id="JYIT01000084">
    <property type="protein sequence ID" value="KJL19401.1"/>
    <property type="molecule type" value="Genomic_DNA"/>
</dbReference>
<accession>A0A0F0KJG2</accession>
<gene>
    <name evidence="2" type="ORF">RL72_03049</name>
</gene>
<keyword evidence="3" id="KW-1185">Reference proteome</keyword>
<evidence type="ECO:0000256" key="1">
    <source>
        <dbReference type="SAM" id="MobiDB-lite"/>
    </source>
</evidence>
<comment type="caution">
    <text evidence="2">The sequence shown here is derived from an EMBL/GenBank/DDBJ whole genome shotgun (WGS) entry which is preliminary data.</text>
</comment>
<dbReference type="PANTHER" id="PTHR30283:SF4">
    <property type="entry name" value="PEROXIDE STRESS RESISTANCE PROTEIN YAAA"/>
    <property type="match status" value="1"/>
</dbReference>
<dbReference type="OrthoDB" id="3210767at2"/>
<evidence type="ECO:0008006" key="4">
    <source>
        <dbReference type="Google" id="ProtNLM"/>
    </source>
</evidence>
<dbReference type="GO" id="GO:0033194">
    <property type="term" value="P:response to hydroperoxide"/>
    <property type="evidence" value="ECO:0007669"/>
    <property type="project" value="TreeGrafter"/>
</dbReference>
<dbReference type="Pfam" id="PF03883">
    <property type="entry name" value="H2O2_YaaD"/>
    <property type="match status" value="1"/>
</dbReference>